<dbReference type="InterPro" id="IPR003439">
    <property type="entry name" value="ABC_transporter-like_ATP-bd"/>
</dbReference>
<dbReference type="InterPro" id="IPR027417">
    <property type="entry name" value="P-loop_NTPase"/>
</dbReference>
<organism evidence="12 13">
    <name type="scientific">Colletotrichum plurivorum</name>
    <dbReference type="NCBI Taxonomy" id="2175906"/>
    <lineage>
        <taxon>Eukaryota</taxon>
        <taxon>Fungi</taxon>
        <taxon>Dikarya</taxon>
        <taxon>Ascomycota</taxon>
        <taxon>Pezizomycotina</taxon>
        <taxon>Sordariomycetes</taxon>
        <taxon>Hypocreomycetidae</taxon>
        <taxon>Glomerellales</taxon>
        <taxon>Glomerellaceae</taxon>
        <taxon>Colletotrichum</taxon>
        <taxon>Colletotrichum orchidearum species complex</taxon>
    </lineage>
</organism>
<proteinExistence type="predicted"/>
<evidence type="ECO:0000256" key="1">
    <source>
        <dbReference type="ARBA" id="ARBA00004651"/>
    </source>
</evidence>
<dbReference type="FunFam" id="1.20.1560.10:FF:000066">
    <property type="entry name" value="ABC multidrug transporter (Eurofung)"/>
    <property type="match status" value="1"/>
</dbReference>
<dbReference type="InterPro" id="IPR017871">
    <property type="entry name" value="ABC_transporter-like_CS"/>
</dbReference>
<evidence type="ECO:0000259" key="10">
    <source>
        <dbReference type="PROSITE" id="PS50893"/>
    </source>
</evidence>
<evidence type="ECO:0000256" key="7">
    <source>
        <dbReference type="ARBA" id="ARBA00022989"/>
    </source>
</evidence>
<sequence>MDRVPQLVSAATAAVFLLLLPFRLWRLSGEKVKVVPGYHGLPKLVLAVSLVAAQAGLVTDASFHGLRDSKLQLAFAIISFIASIGLAPLIFLEHSRSIKPSDLAIVYLAVSLACDAVELATNDHAHAMLMLAKYSLDLPTFANLGIKFALLWIENQGKAAILRDEQQQHSPEELGSVLNTTFFWWINSILAKGNRSILTEESLPPLDNRLSSKLRRQRAVRAWDQRSKPETKTTLPRVLAKSMLPHFLAPVIPRLSLIVFRYSQPALITIVIRYLNNSSGELLTSGFSVVSMAVVVYLGLTISRAIYLHSLNRVKIMIRGAVVGLINNKSLGHLSTGYDDAKAVTLMSTDAENVGQSAQMFHESWAHVIEVAIGAVMLARQVGWFFLVPFVMIIFCSRMSRYLAKNLQAKQKAWNEATQKRLALTASMLSSMKSLKMLGVTPHTESMVQELRLQELEMARKVRWMMVAYNASANALGIFSPILTLVLYVLQASFNKTTLDAETAFTTTALLGLVTHPANMIMTIIPQAIGSLAAFERIQEYLLLPPRSDQRQTLEKKTDNMTSSPAIRLDGVSITPAPSTPAVLQNVDIEMNKGSIVMCSGPVGSGKTTLAKAIMGELPPASGTISVSSKRIACCQQSPWLPSGTIKEAICAFLPEETSWYEEVVRLCCLKDDISALPNGDQTQIGSRGLNLSGGQRQRVALARAVYARCGIVLLDDSFSALDGKTEDQIIKNLFGVEGHFKKTKTTVFLITNSTSHFHLADWLVVLADGSVSYQGTWDALAQKPEQILKLQVGETHRENAKDKPQVDKPVQSKSLKVAEAVSDLSRATGDMTLYNYYLRSVGFRNFLLVVACTSLYSFFITFPQYWLRLWTEAPLSQTMFYVGGYLVISLIAWTSTSSAMWTTSILIAPRSGAELHRRLLSTVVGAPLSYFSTTDTGVILNRFSQDIQLVDKQLPQAMLSLLVQISKLLVQVVLLFSAQKMMSLSMPLCVIVVYIVQKIYLRTSRQLRLLDLESQSAVYSSFLESAEGVATIRAFGWERDVEHANIRSLDKSQQPAYMLACLQQWLGVVLDLIVATIATGLIAFAVLMKGTTTAAQIGMALNIVLIANSTLFSLVTSWTNMEISLGAISRLRHLEASTPKEDKPGENYIPSGVWPSQGVMEIGNVTVEYNPEALALQDVSLNISAGQQVVVCGRTGSGKSTLLLTLLRLLDAKSGSIKVDGVDLSLVPRSVVRQRCFTTVGQDPFVLGQVSLRFNLDPSGSVADEAIVAALRRTSLWTHFTSAESAPPSAEIVAVLDSQISSLPQMSTGQMQLFALARALLQLQFLNQTSGSSKTQSAGPGPMPVVLLDEATSSVDLETEATMHRIVQEEFVEKGHTVIAIAHRLGGVAENMRPGKDVAVLLAKGNVAKVGGVEDLVSLTSQQV</sequence>
<keyword evidence="13" id="KW-1185">Reference proteome</keyword>
<evidence type="ECO:0000256" key="2">
    <source>
        <dbReference type="ARBA" id="ARBA00022448"/>
    </source>
</evidence>
<dbReference type="InterPro" id="IPR003593">
    <property type="entry name" value="AAA+_ATPase"/>
</dbReference>
<feature type="transmembrane region" description="Helical" evidence="9">
    <location>
        <begin position="467"/>
        <end position="490"/>
    </location>
</feature>
<dbReference type="EMBL" id="WIGO01000295">
    <property type="protein sequence ID" value="KAF6818848.1"/>
    <property type="molecule type" value="Genomic_DNA"/>
</dbReference>
<evidence type="ECO:0008006" key="14">
    <source>
        <dbReference type="Google" id="ProtNLM"/>
    </source>
</evidence>
<dbReference type="InterPro" id="IPR044746">
    <property type="entry name" value="ABCC_6TM_D1"/>
</dbReference>
<dbReference type="InterPro" id="IPR036640">
    <property type="entry name" value="ABC1_TM_sf"/>
</dbReference>
<feature type="transmembrane region" description="Helical" evidence="9">
    <location>
        <begin position="371"/>
        <end position="395"/>
    </location>
</feature>
<evidence type="ECO:0000256" key="8">
    <source>
        <dbReference type="ARBA" id="ARBA00023136"/>
    </source>
</evidence>
<keyword evidence="6" id="KW-0067">ATP-binding</keyword>
<dbReference type="PROSITE" id="PS00211">
    <property type="entry name" value="ABC_TRANSPORTER_1"/>
    <property type="match status" value="1"/>
</dbReference>
<dbReference type="Pfam" id="PF00664">
    <property type="entry name" value="ABC_membrane"/>
    <property type="match status" value="2"/>
</dbReference>
<keyword evidence="5" id="KW-0547">Nucleotide-binding</keyword>
<feature type="transmembrane region" description="Helical" evidence="9">
    <location>
        <begin position="880"/>
        <end position="909"/>
    </location>
</feature>
<dbReference type="Gene3D" id="1.20.1560.10">
    <property type="entry name" value="ABC transporter type 1, transmembrane domain"/>
    <property type="match status" value="2"/>
</dbReference>
<evidence type="ECO:0000313" key="13">
    <source>
        <dbReference type="Proteomes" id="UP000654918"/>
    </source>
</evidence>
<feature type="domain" description="ABC transporter" evidence="10">
    <location>
        <begin position="567"/>
        <end position="794"/>
    </location>
</feature>
<keyword evidence="2" id="KW-0813">Transport</keyword>
<dbReference type="GO" id="GO:0005886">
    <property type="term" value="C:plasma membrane"/>
    <property type="evidence" value="ECO:0007669"/>
    <property type="project" value="UniProtKB-SubCell"/>
</dbReference>
<keyword evidence="3" id="KW-1003">Cell membrane</keyword>
<dbReference type="SUPFAM" id="SSF52540">
    <property type="entry name" value="P-loop containing nucleoside triphosphate hydrolases"/>
    <property type="match status" value="2"/>
</dbReference>
<accession>A0A8H6JTR6</accession>
<feature type="domain" description="ABC transmembrane type-1" evidence="11">
    <location>
        <begin position="848"/>
        <end position="1123"/>
    </location>
</feature>
<dbReference type="InterPro" id="IPR011527">
    <property type="entry name" value="ABC1_TM_dom"/>
</dbReference>
<comment type="subcellular location">
    <subcellularLocation>
        <location evidence="1">Cell membrane</location>
        <topology evidence="1">Multi-pass membrane protein</topology>
    </subcellularLocation>
</comment>
<feature type="domain" description="ABC transporter" evidence="10">
    <location>
        <begin position="1161"/>
        <end position="1425"/>
    </location>
</feature>
<dbReference type="GO" id="GO:0140359">
    <property type="term" value="F:ABC-type transporter activity"/>
    <property type="evidence" value="ECO:0007669"/>
    <property type="project" value="InterPro"/>
</dbReference>
<evidence type="ECO:0000256" key="5">
    <source>
        <dbReference type="ARBA" id="ARBA00022741"/>
    </source>
</evidence>
<feature type="transmembrane region" description="Helical" evidence="9">
    <location>
        <begin position="985"/>
        <end position="1002"/>
    </location>
</feature>
<gene>
    <name evidence="12" type="ORF">CPLU01_13198</name>
</gene>
<evidence type="ECO:0000256" key="3">
    <source>
        <dbReference type="ARBA" id="ARBA00022475"/>
    </source>
</evidence>
<dbReference type="CDD" id="cd18579">
    <property type="entry name" value="ABC_6TM_ABCC_D1"/>
    <property type="match status" value="1"/>
</dbReference>
<keyword evidence="8 9" id="KW-0472">Membrane</keyword>
<reference evidence="12" key="1">
    <citation type="journal article" date="2020" name="Phytopathology">
        <title>Genome Sequence Resources of Colletotrichum truncatum, C. plurivorum, C. musicola, and C. sojae: Four Species Pathogenic to Soybean (Glycine max).</title>
        <authorList>
            <person name="Rogerio F."/>
            <person name="Boufleur T.R."/>
            <person name="Ciampi-Guillardi M."/>
            <person name="Sukno S.A."/>
            <person name="Thon M.R."/>
            <person name="Massola Junior N.S."/>
            <person name="Baroncelli R."/>
        </authorList>
    </citation>
    <scope>NUCLEOTIDE SEQUENCE</scope>
    <source>
        <strain evidence="12">LFN00145</strain>
    </source>
</reference>
<comment type="caution">
    <text evidence="12">The sequence shown here is derived from an EMBL/GenBank/DDBJ whole genome shotgun (WGS) entry which is preliminary data.</text>
</comment>
<evidence type="ECO:0000256" key="9">
    <source>
        <dbReference type="SAM" id="Phobius"/>
    </source>
</evidence>
<dbReference type="PANTHER" id="PTHR24223">
    <property type="entry name" value="ATP-BINDING CASSETTE SUB-FAMILY C"/>
    <property type="match status" value="1"/>
</dbReference>
<dbReference type="PROSITE" id="PS50929">
    <property type="entry name" value="ABC_TM1F"/>
    <property type="match status" value="2"/>
</dbReference>
<name>A0A8H6JTR6_9PEZI</name>
<keyword evidence="7 9" id="KW-1133">Transmembrane helix</keyword>
<dbReference type="Proteomes" id="UP000654918">
    <property type="component" value="Unassembled WGS sequence"/>
</dbReference>
<dbReference type="GO" id="GO:0016887">
    <property type="term" value="F:ATP hydrolysis activity"/>
    <property type="evidence" value="ECO:0007669"/>
    <property type="project" value="InterPro"/>
</dbReference>
<dbReference type="Pfam" id="PF00005">
    <property type="entry name" value="ABC_tran"/>
    <property type="match status" value="2"/>
</dbReference>
<dbReference type="SMART" id="SM00382">
    <property type="entry name" value="AAA"/>
    <property type="match status" value="2"/>
</dbReference>
<feature type="transmembrane region" description="Helical" evidence="9">
    <location>
        <begin position="1066"/>
        <end position="1089"/>
    </location>
</feature>
<feature type="transmembrane region" description="Helical" evidence="9">
    <location>
        <begin position="7"/>
        <end position="24"/>
    </location>
</feature>
<feature type="transmembrane region" description="Helical" evidence="9">
    <location>
        <begin position="44"/>
        <end position="66"/>
    </location>
</feature>
<evidence type="ECO:0000256" key="6">
    <source>
        <dbReference type="ARBA" id="ARBA00022840"/>
    </source>
</evidence>
<feature type="transmembrane region" description="Helical" evidence="9">
    <location>
        <begin position="1095"/>
        <end position="1116"/>
    </location>
</feature>
<keyword evidence="4 9" id="KW-0812">Transmembrane</keyword>
<evidence type="ECO:0000259" key="11">
    <source>
        <dbReference type="PROSITE" id="PS50929"/>
    </source>
</evidence>
<dbReference type="Gene3D" id="3.40.50.300">
    <property type="entry name" value="P-loop containing nucleotide triphosphate hydrolases"/>
    <property type="match status" value="2"/>
</dbReference>
<feature type="domain" description="ABC transmembrane type-1" evidence="11">
    <location>
        <begin position="255"/>
        <end position="530"/>
    </location>
</feature>
<evidence type="ECO:0000313" key="12">
    <source>
        <dbReference type="EMBL" id="KAF6818848.1"/>
    </source>
</evidence>
<feature type="transmembrane region" description="Helical" evidence="9">
    <location>
        <begin position="510"/>
        <end position="535"/>
    </location>
</feature>
<protein>
    <recommendedName>
        <fullName evidence="14">ABC transporter</fullName>
    </recommendedName>
</protein>
<feature type="transmembrane region" description="Helical" evidence="9">
    <location>
        <begin position="847"/>
        <end position="868"/>
    </location>
</feature>
<dbReference type="InterPro" id="IPR044726">
    <property type="entry name" value="ABCC_6TM_D2"/>
</dbReference>
<dbReference type="PROSITE" id="PS50893">
    <property type="entry name" value="ABC_TRANSPORTER_2"/>
    <property type="match status" value="2"/>
</dbReference>
<dbReference type="CDD" id="cd18580">
    <property type="entry name" value="ABC_6TM_ABCC_D2"/>
    <property type="match status" value="1"/>
</dbReference>
<dbReference type="GO" id="GO:0005524">
    <property type="term" value="F:ATP binding"/>
    <property type="evidence" value="ECO:0007669"/>
    <property type="project" value="UniProtKB-KW"/>
</dbReference>
<dbReference type="CDD" id="cd03250">
    <property type="entry name" value="ABCC_MRP_domain1"/>
    <property type="match status" value="1"/>
</dbReference>
<feature type="transmembrane region" description="Helical" evidence="9">
    <location>
        <begin position="73"/>
        <end position="92"/>
    </location>
</feature>
<evidence type="ECO:0000256" key="4">
    <source>
        <dbReference type="ARBA" id="ARBA00022692"/>
    </source>
</evidence>
<dbReference type="SUPFAM" id="SSF90123">
    <property type="entry name" value="ABC transporter transmembrane region"/>
    <property type="match status" value="2"/>
</dbReference>
<dbReference type="PANTHER" id="PTHR24223:SF345">
    <property type="entry name" value="ABC MULTIDRUG TRANSPORTER (EUROFUNG)"/>
    <property type="match status" value="1"/>
</dbReference>
<dbReference type="InterPro" id="IPR050173">
    <property type="entry name" value="ABC_transporter_C-like"/>
</dbReference>